<feature type="transmembrane region" description="Helical" evidence="5">
    <location>
        <begin position="397"/>
        <end position="415"/>
    </location>
</feature>
<reference evidence="7 8" key="1">
    <citation type="submission" date="2020-02" db="EMBL/GenBank/DDBJ databases">
        <title>Genome sequence of the type strain DSM 27180 of Arthrobacter silviterrae.</title>
        <authorList>
            <person name="Gao J."/>
            <person name="Sun J."/>
        </authorList>
    </citation>
    <scope>NUCLEOTIDE SEQUENCE [LARGE SCALE GENOMIC DNA]</scope>
    <source>
        <strain evidence="7 8">DSM 27180</strain>
    </source>
</reference>
<evidence type="ECO:0000256" key="3">
    <source>
        <dbReference type="ARBA" id="ARBA00022989"/>
    </source>
</evidence>
<dbReference type="PRINTS" id="PR01035">
    <property type="entry name" value="TCRTETA"/>
</dbReference>
<accession>A0ABX0DED1</accession>
<dbReference type="InterPro" id="IPR036259">
    <property type="entry name" value="MFS_trans_sf"/>
</dbReference>
<dbReference type="PANTHER" id="PTHR23518">
    <property type="entry name" value="C-METHYLTRANSFERASE"/>
    <property type="match status" value="1"/>
</dbReference>
<dbReference type="PROSITE" id="PS50850">
    <property type="entry name" value="MFS"/>
    <property type="match status" value="1"/>
</dbReference>
<dbReference type="Pfam" id="PF07690">
    <property type="entry name" value="MFS_1"/>
    <property type="match status" value="1"/>
</dbReference>
<dbReference type="PANTHER" id="PTHR23518:SF2">
    <property type="entry name" value="MAJOR FACILITATOR SUPERFAMILY TRANSPORTER"/>
    <property type="match status" value="1"/>
</dbReference>
<feature type="transmembrane region" description="Helical" evidence="5">
    <location>
        <begin position="270"/>
        <end position="293"/>
    </location>
</feature>
<keyword evidence="4 5" id="KW-0472">Membrane</keyword>
<dbReference type="InterPro" id="IPR020846">
    <property type="entry name" value="MFS_dom"/>
</dbReference>
<feature type="transmembrane region" description="Helical" evidence="5">
    <location>
        <begin position="44"/>
        <end position="63"/>
    </location>
</feature>
<dbReference type="SUPFAM" id="SSF103473">
    <property type="entry name" value="MFS general substrate transporter"/>
    <property type="match status" value="1"/>
</dbReference>
<dbReference type="RefSeq" id="WP_165182313.1">
    <property type="nucleotide sequence ID" value="NZ_JAAKZI010000019.1"/>
</dbReference>
<evidence type="ECO:0000256" key="1">
    <source>
        <dbReference type="ARBA" id="ARBA00004651"/>
    </source>
</evidence>
<dbReference type="InterPro" id="IPR011701">
    <property type="entry name" value="MFS"/>
</dbReference>
<evidence type="ECO:0000313" key="7">
    <source>
        <dbReference type="EMBL" id="NGN84081.1"/>
    </source>
</evidence>
<dbReference type="Proteomes" id="UP000479226">
    <property type="component" value="Unassembled WGS sequence"/>
</dbReference>
<feature type="transmembrane region" description="Helical" evidence="5">
    <location>
        <begin position="70"/>
        <end position="87"/>
    </location>
</feature>
<feature type="transmembrane region" description="Helical" evidence="5">
    <location>
        <begin position="331"/>
        <end position="354"/>
    </location>
</feature>
<feature type="transmembrane region" description="Helical" evidence="5">
    <location>
        <begin position="107"/>
        <end position="131"/>
    </location>
</feature>
<organism evidence="7 8">
    <name type="scientific">Arthrobacter silviterrae</name>
    <dbReference type="NCBI Taxonomy" id="2026658"/>
    <lineage>
        <taxon>Bacteria</taxon>
        <taxon>Bacillati</taxon>
        <taxon>Actinomycetota</taxon>
        <taxon>Actinomycetes</taxon>
        <taxon>Micrococcales</taxon>
        <taxon>Micrococcaceae</taxon>
        <taxon>Arthrobacter</taxon>
    </lineage>
</organism>
<keyword evidence="2 5" id="KW-0812">Transmembrane</keyword>
<feature type="transmembrane region" description="Helical" evidence="5">
    <location>
        <begin position="240"/>
        <end position="264"/>
    </location>
</feature>
<gene>
    <name evidence="7" type="ORF">G6N77_11500</name>
</gene>
<proteinExistence type="predicted"/>
<dbReference type="Gene3D" id="1.20.1250.20">
    <property type="entry name" value="MFS general substrate transporter like domains"/>
    <property type="match status" value="1"/>
</dbReference>
<comment type="caution">
    <text evidence="7">The sequence shown here is derived from an EMBL/GenBank/DDBJ whole genome shotgun (WGS) entry which is preliminary data.</text>
</comment>
<comment type="subcellular location">
    <subcellularLocation>
        <location evidence="1">Cell membrane</location>
        <topology evidence="1">Multi-pass membrane protein</topology>
    </subcellularLocation>
</comment>
<feature type="transmembrane region" description="Helical" evidence="5">
    <location>
        <begin position="174"/>
        <end position="191"/>
    </location>
</feature>
<dbReference type="EMBL" id="JAAKZI010000019">
    <property type="protein sequence ID" value="NGN84081.1"/>
    <property type="molecule type" value="Genomic_DNA"/>
</dbReference>
<evidence type="ECO:0000256" key="2">
    <source>
        <dbReference type="ARBA" id="ARBA00022692"/>
    </source>
</evidence>
<dbReference type="InterPro" id="IPR001958">
    <property type="entry name" value="Tet-R_TetA/multi-R_MdtG-like"/>
</dbReference>
<feature type="transmembrane region" description="Helical" evidence="5">
    <location>
        <begin position="197"/>
        <end position="219"/>
    </location>
</feature>
<evidence type="ECO:0000259" key="6">
    <source>
        <dbReference type="PROSITE" id="PS50850"/>
    </source>
</evidence>
<name>A0ABX0DED1_9MICC</name>
<evidence type="ECO:0000313" key="8">
    <source>
        <dbReference type="Proteomes" id="UP000479226"/>
    </source>
</evidence>
<protein>
    <submittedName>
        <fullName evidence="7">MFS transporter</fullName>
    </submittedName>
</protein>
<feature type="transmembrane region" description="Helical" evidence="5">
    <location>
        <begin position="305"/>
        <end position="325"/>
    </location>
</feature>
<evidence type="ECO:0000256" key="5">
    <source>
        <dbReference type="SAM" id="Phobius"/>
    </source>
</evidence>
<sequence>MSRPRPRNDEAGIVAVPSTAPTAPTVSAAPEAATPGPSARALAPLYAAGFTTAFGAHSIAAGLGAESGGIGLGLLTFGVLLALYDVAEVILKPVFGSLSDRIGAKPVIVAGLAGFALASLVGTLGTAPLVIGIARLGQGAAASAFSPASSAAVARLAGPAAAGSHFGKYGSWKGLGYVLGPLLGAGLIWTGGFPALFLSMAVISAAAAVWVAIAMPRLPVLPRRRYTVADLLRQSTERSFLVPTLSLAAATGALGVAVGFLPLLGSSLHLPLIASMAVVAVLALASTLIQPLAGRLRDTGRITSSAGMALGLAMVAAGIALLAAVPVPATLYVAAVAIGCGIGIATPLGFAHLASTTPAERMGRTMGSAEIGREMGDAGGPLIVGAIATAASLAAGLWTLALLVAAAALMAGILLRRGSSDIAD</sequence>
<keyword evidence="3 5" id="KW-1133">Transmembrane helix</keyword>
<keyword evidence="8" id="KW-1185">Reference proteome</keyword>
<feature type="domain" description="Major facilitator superfamily (MFS) profile" evidence="6">
    <location>
        <begin position="41"/>
        <end position="419"/>
    </location>
</feature>
<evidence type="ECO:0000256" key="4">
    <source>
        <dbReference type="ARBA" id="ARBA00023136"/>
    </source>
</evidence>